<dbReference type="SMART" id="SM00306">
    <property type="entry name" value="HintN"/>
    <property type="match status" value="1"/>
</dbReference>
<feature type="domain" description="Hint" evidence="2">
    <location>
        <begin position="558"/>
        <end position="652"/>
    </location>
</feature>
<organism evidence="3 4">
    <name type="scientific">Rhodopirellula baltica (strain DSM 10527 / NCIMB 13988 / SH1)</name>
    <dbReference type="NCBI Taxonomy" id="243090"/>
    <lineage>
        <taxon>Bacteria</taxon>
        <taxon>Pseudomonadati</taxon>
        <taxon>Planctomycetota</taxon>
        <taxon>Planctomycetia</taxon>
        <taxon>Pirellulales</taxon>
        <taxon>Pirellulaceae</taxon>
        <taxon>Rhodopirellula</taxon>
    </lineage>
</organism>
<name>Q7UQT4_RHOBA</name>
<dbReference type="eggNOG" id="COG1413">
    <property type="taxonomic scope" value="Bacteria"/>
</dbReference>
<dbReference type="PATRIC" id="fig|243090.15.peg.2942"/>
<feature type="region of interest" description="Disordered" evidence="1">
    <location>
        <begin position="513"/>
        <end position="541"/>
    </location>
</feature>
<proteinExistence type="predicted"/>
<evidence type="ECO:0000313" key="4">
    <source>
        <dbReference type="Proteomes" id="UP000001025"/>
    </source>
</evidence>
<dbReference type="CDD" id="cd00081">
    <property type="entry name" value="Hint"/>
    <property type="match status" value="1"/>
</dbReference>
<dbReference type="OrthoDB" id="285999at2"/>
<dbReference type="SUPFAM" id="SSF51294">
    <property type="entry name" value="Hedgehog/intein (Hint) domain"/>
    <property type="match status" value="1"/>
</dbReference>
<reference evidence="3 4" key="1">
    <citation type="journal article" date="2003" name="Proc. Natl. Acad. Sci. U.S.A.">
        <title>Complete genome sequence of the marine planctomycete Pirellula sp. strain 1.</title>
        <authorList>
            <person name="Gloeckner F.O."/>
            <person name="Kube M."/>
            <person name="Bauer M."/>
            <person name="Teeling H."/>
            <person name="Lombardot T."/>
            <person name="Ludwig W."/>
            <person name="Gade D."/>
            <person name="Beck A."/>
            <person name="Borzym K."/>
            <person name="Heitmann K."/>
            <person name="Rabus R."/>
            <person name="Schlesner H."/>
            <person name="Amann R."/>
            <person name="Reinhardt R."/>
        </authorList>
    </citation>
    <scope>NUCLEOTIDE SEQUENCE [LARGE SCALE GENOMIC DNA]</scope>
    <source>
        <strain evidence="4">DSM 10527 / NCIMB 13988 / SH1</strain>
    </source>
</reference>
<dbReference type="STRING" id="243090.RB6107"/>
<dbReference type="HOGENOM" id="CLU_423806_0_0_0"/>
<dbReference type="AlphaFoldDB" id="Q7UQT4"/>
<gene>
    <name evidence="3" type="ordered locus">RB6107</name>
</gene>
<evidence type="ECO:0000256" key="1">
    <source>
        <dbReference type="SAM" id="MobiDB-lite"/>
    </source>
</evidence>
<feature type="compositionally biased region" description="Polar residues" evidence="1">
    <location>
        <begin position="515"/>
        <end position="538"/>
    </location>
</feature>
<dbReference type="Pfam" id="PF07591">
    <property type="entry name" value="PT-HINT"/>
    <property type="match status" value="1"/>
</dbReference>
<dbReference type="EnsemblBacteria" id="CAD74613">
    <property type="protein sequence ID" value="CAD74613"/>
    <property type="gene ID" value="RB6107"/>
</dbReference>
<keyword evidence="4" id="KW-1185">Reference proteome</keyword>
<evidence type="ECO:0000313" key="3">
    <source>
        <dbReference type="EMBL" id="CAD74613.1"/>
    </source>
</evidence>
<dbReference type="eggNOG" id="COG1372">
    <property type="taxonomic scope" value="Bacteria"/>
</dbReference>
<dbReference type="Proteomes" id="UP000001025">
    <property type="component" value="Chromosome"/>
</dbReference>
<dbReference type="InterPro" id="IPR003587">
    <property type="entry name" value="Hint_dom_N"/>
</dbReference>
<dbReference type="InParanoid" id="Q7UQT4"/>
<evidence type="ECO:0000259" key="2">
    <source>
        <dbReference type="SMART" id="SM00306"/>
    </source>
</evidence>
<accession>Q7UQT4</accession>
<sequence length="706" mass="77453">MESLNGNLASVGFYFPRGGESCTLERRCGRIVRQSPTCADSLHPSPLFWPLKSLELKMKATRFDAWFGVRYSMGLFLVGATCWAATGVESQAVGADADWSAKLVDASSTGDVALREQLLANPPDDSEVQSLANALKGQMKDAHGQWVSIDETIKDVSHANRVTEYESRRDSMDDTAADHWQLSRWCRGQHMPGRARAHALRVVELQRDHVAAHRYLGNVQVRDAWVLAEEAVQQEKQLRETERNLKAYSPKIHAIAESFKLNDSGVLKKARKQLTRIDTPDAIDAVLLEASNGTDEFAVAAVEWLQDREEADAAVALARLAVFDQRRGLRDLATQSLKKVDPALFVPTMLDWCQGTIESTHSLVFNEGDRSYQVVRQYRREDAEGVKVLDSVTQVFAVQGGQAVGGGVIASRDAVESLHTESARDASVVRSEAERFNERSRFLQSRTAAVIGQLDSSFSGEQSAESICDWWFAYRGYGDTGIPPVERRLVRNVAYRAVGNSAPIGSSPIRVRALSNRSGSQKGDSSEPQGPQEKQTWAQKKAASVPQATIGVYVRPAADCLVAGTLVWTDRGMRPVESLRLGDQVLSCDVQTGSLSYQSVLRQTVREPEPLTKIQLGSDEIVASKGHPFWVVGRGWTTTEQLVPGDALHGADGVAVIDSLSPANTDKTYNLVVEQTHSYFVGKSRILSHDAEVERPDGIAMPGVAL</sequence>
<dbReference type="EMBL" id="BX294143">
    <property type="protein sequence ID" value="CAD74613.1"/>
    <property type="molecule type" value="Genomic_DNA"/>
</dbReference>
<dbReference type="InterPro" id="IPR036844">
    <property type="entry name" value="Hint_dom_sf"/>
</dbReference>
<dbReference type="Gene3D" id="2.170.16.10">
    <property type="entry name" value="Hedgehog/Intein (Hint) domain"/>
    <property type="match status" value="1"/>
</dbReference>
<protein>
    <recommendedName>
        <fullName evidence="2">Hint domain-containing protein</fullName>
    </recommendedName>
</protein>
<dbReference type="KEGG" id="rba:RB6107"/>